<dbReference type="STRING" id="1691903.A9B99_05005"/>
<reference evidence="2" key="1">
    <citation type="submission" date="2016-05" db="EMBL/GenBank/DDBJ databases">
        <authorList>
            <person name="Behera P."/>
            <person name="Vaishampayan P."/>
            <person name="Singh N."/>
            <person name="Raina V."/>
            <person name="Suar M."/>
            <person name="Pattnaik A."/>
            <person name="Rastogi G."/>
        </authorList>
    </citation>
    <scope>NUCLEOTIDE SEQUENCE [LARGE SCALE GENOMIC DNA]</scope>
    <source>
        <strain evidence="2">MP23</strain>
    </source>
</reference>
<dbReference type="RefSeq" id="WP_064595166.1">
    <property type="nucleotide sequence ID" value="NZ_CP134782.1"/>
</dbReference>
<dbReference type="OrthoDB" id="9893490at2"/>
<name>A0A1B7L9Y8_9ENTR</name>
<gene>
    <name evidence="1" type="ORF">A9B99_05005</name>
</gene>
<comment type="caution">
    <text evidence="1">The sequence shown here is derived from an EMBL/GenBank/DDBJ whole genome shotgun (WGS) entry which is preliminary data.</text>
</comment>
<accession>A0A1B7L9Y8</accession>
<dbReference type="Proteomes" id="UP000078225">
    <property type="component" value="Unassembled WGS sequence"/>
</dbReference>
<organism evidence="1 2">
    <name type="scientific">Mangrovibacter phragmitis</name>
    <dbReference type="NCBI Taxonomy" id="1691903"/>
    <lineage>
        <taxon>Bacteria</taxon>
        <taxon>Pseudomonadati</taxon>
        <taxon>Pseudomonadota</taxon>
        <taxon>Gammaproteobacteria</taxon>
        <taxon>Enterobacterales</taxon>
        <taxon>Enterobacteriaceae</taxon>
        <taxon>Mangrovibacter</taxon>
    </lineage>
</organism>
<protein>
    <submittedName>
        <fullName evidence="1">Uncharacterized protein</fullName>
    </submittedName>
</protein>
<dbReference type="EMBL" id="LYRP01000001">
    <property type="protein sequence ID" value="OAT79051.1"/>
    <property type="molecule type" value="Genomic_DNA"/>
</dbReference>
<sequence>MSDDLQRRVIRARQNITGLSQCITTLLNYPDSWSETGYALLLVRADAQLGRLQRQLHIRKAIPLPPDVQSLSFSHYV</sequence>
<keyword evidence="2" id="KW-1185">Reference proteome</keyword>
<proteinExistence type="predicted"/>
<evidence type="ECO:0000313" key="2">
    <source>
        <dbReference type="Proteomes" id="UP000078225"/>
    </source>
</evidence>
<evidence type="ECO:0000313" key="1">
    <source>
        <dbReference type="EMBL" id="OAT79051.1"/>
    </source>
</evidence>
<dbReference type="AlphaFoldDB" id="A0A1B7L9Y8"/>